<feature type="region of interest" description="Disordered" evidence="1">
    <location>
        <begin position="1"/>
        <end position="29"/>
    </location>
</feature>
<protein>
    <submittedName>
        <fullName evidence="2">Ovule protein</fullName>
    </submittedName>
</protein>
<organism evidence="2">
    <name type="scientific">Brugia timori</name>
    <dbReference type="NCBI Taxonomy" id="42155"/>
    <lineage>
        <taxon>Eukaryota</taxon>
        <taxon>Metazoa</taxon>
        <taxon>Ecdysozoa</taxon>
        <taxon>Nematoda</taxon>
        <taxon>Chromadorea</taxon>
        <taxon>Rhabditida</taxon>
        <taxon>Spirurina</taxon>
        <taxon>Spiruromorpha</taxon>
        <taxon>Filarioidea</taxon>
        <taxon>Onchocercidae</taxon>
        <taxon>Brugia</taxon>
    </lineage>
</organism>
<dbReference type="AlphaFoldDB" id="A0A0R3QH55"/>
<name>A0A0R3QH55_9BILA</name>
<proteinExistence type="predicted"/>
<evidence type="ECO:0000256" key="1">
    <source>
        <dbReference type="SAM" id="MobiDB-lite"/>
    </source>
</evidence>
<feature type="compositionally biased region" description="Low complexity" evidence="1">
    <location>
        <begin position="1"/>
        <end position="26"/>
    </location>
</feature>
<dbReference type="WBParaSite" id="BTMF_0000571501-mRNA-1">
    <property type="protein sequence ID" value="BTMF_0000571501-mRNA-1"/>
    <property type="gene ID" value="BTMF_0000571501"/>
</dbReference>
<sequence>LVSSPRCLRSSSASSSTAFLSTRSTADSSWPLIPFSLSNHHRNLPEYPHQWVKSDYCSKINHCHTSSGVPAQLLAIIVHQLIDLMFLHHQTFMIC</sequence>
<reference evidence="2" key="1">
    <citation type="submission" date="2017-02" db="UniProtKB">
        <authorList>
            <consortium name="WormBaseParasite"/>
        </authorList>
    </citation>
    <scope>IDENTIFICATION</scope>
</reference>
<accession>A0A0R3QH55</accession>
<evidence type="ECO:0000313" key="2">
    <source>
        <dbReference type="WBParaSite" id="BTMF_0000571501-mRNA-1"/>
    </source>
</evidence>